<dbReference type="RefSeq" id="WP_203764521.1">
    <property type="nucleotide sequence ID" value="NZ_BAAABO010000036.1"/>
</dbReference>
<dbReference type="PROSITE" id="PS50932">
    <property type="entry name" value="HTH_LACI_2"/>
    <property type="match status" value="1"/>
</dbReference>
<evidence type="ECO:0000313" key="7">
    <source>
        <dbReference type="Proteomes" id="UP000609879"/>
    </source>
</evidence>
<dbReference type="Gene3D" id="1.10.260.40">
    <property type="entry name" value="lambda repressor-like DNA-binding domains"/>
    <property type="match status" value="1"/>
</dbReference>
<name>A0ABQ3Y4U3_9ACTN</name>
<dbReference type="Pfam" id="PF13377">
    <property type="entry name" value="Peripla_BP_3"/>
    <property type="match status" value="1"/>
</dbReference>
<organism evidence="6 7">
    <name type="scientific">Paractinoplanes deccanensis</name>
    <dbReference type="NCBI Taxonomy" id="113561"/>
    <lineage>
        <taxon>Bacteria</taxon>
        <taxon>Bacillati</taxon>
        <taxon>Actinomycetota</taxon>
        <taxon>Actinomycetes</taxon>
        <taxon>Micromonosporales</taxon>
        <taxon>Micromonosporaceae</taxon>
        <taxon>Paractinoplanes</taxon>
    </lineage>
</organism>
<dbReference type="Gene3D" id="3.40.50.2300">
    <property type="match status" value="2"/>
</dbReference>
<feature type="compositionally biased region" description="Low complexity" evidence="4">
    <location>
        <begin position="336"/>
        <end position="355"/>
    </location>
</feature>
<dbReference type="InterPro" id="IPR000843">
    <property type="entry name" value="HTH_LacI"/>
</dbReference>
<proteinExistence type="predicted"/>
<dbReference type="CDD" id="cd01574">
    <property type="entry name" value="PBP1_LacI"/>
    <property type="match status" value="1"/>
</dbReference>
<keyword evidence="1" id="KW-0805">Transcription regulation</keyword>
<feature type="domain" description="HTH lacI-type" evidence="5">
    <location>
        <begin position="1"/>
        <end position="53"/>
    </location>
</feature>
<dbReference type="SUPFAM" id="SSF47413">
    <property type="entry name" value="lambda repressor-like DNA-binding domains"/>
    <property type="match status" value="1"/>
</dbReference>
<feature type="region of interest" description="Disordered" evidence="4">
    <location>
        <begin position="324"/>
        <end position="370"/>
    </location>
</feature>
<reference evidence="6 7" key="1">
    <citation type="submission" date="2021-01" db="EMBL/GenBank/DDBJ databases">
        <title>Whole genome shotgun sequence of Actinoplanes deccanensis NBRC 13994.</title>
        <authorList>
            <person name="Komaki H."/>
            <person name="Tamura T."/>
        </authorList>
    </citation>
    <scope>NUCLEOTIDE SEQUENCE [LARGE SCALE GENOMIC DNA]</scope>
    <source>
        <strain evidence="6 7">NBRC 13994</strain>
    </source>
</reference>
<dbReference type="PANTHER" id="PTHR30146:SF109">
    <property type="entry name" value="HTH-TYPE TRANSCRIPTIONAL REGULATOR GALS"/>
    <property type="match status" value="1"/>
</dbReference>
<dbReference type="PROSITE" id="PS00356">
    <property type="entry name" value="HTH_LACI_1"/>
    <property type="match status" value="1"/>
</dbReference>
<dbReference type="EMBL" id="BOMI01000067">
    <property type="protein sequence ID" value="GID75024.1"/>
    <property type="molecule type" value="Genomic_DNA"/>
</dbReference>
<dbReference type="PANTHER" id="PTHR30146">
    <property type="entry name" value="LACI-RELATED TRANSCRIPTIONAL REPRESSOR"/>
    <property type="match status" value="1"/>
</dbReference>
<evidence type="ECO:0000256" key="1">
    <source>
        <dbReference type="ARBA" id="ARBA00023015"/>
    </source>
</evidence>
<evidence type="ECO:0000259" key="5">
    <source>
        <dbReference type="PROSITE" id="PS50932"/>
    </source>
</evidence>
<feature type="compositionally biased region" description="Basic and acidic residues" evidence="4">
    <location>
        <begin position="324"/>
        <end position="335"/>
    </location>
</feature>
<dbReference type="Pfam" id="PF00356">
    <property type="entry name" value="LacI"/>
    <property type="match status" value="1"/>
</dbReference>
<gene>
    <name evidence="6" type="ORF">Ade02nite_36650</name>
</gene>
<dbReference type="InterPro" id="IPR010982">
    <property type="entry name" value="Lambda_DNA-bd_dom_sf"/>
</dbReference>
<keyword evidence="7" id="KW-1185">Reference proteome</keyword>
<evidence type="ECO:0000313" key="6">
    <source>
        <dbReference type="EMBL" id="GID75024.1"/>
    </source>
</evidence>
<keyword evidence="3" id="KW-0804">Transcription</keyword>
<dbReference type="SMART" id="SM00354">
    <property type="entry name" value="HTH_LACI"/>
    <property type="match status" value="1"/>
</dbReference>
<accession>A0ABQ3Y4U3</accession>
<keyword evidence="2" id="KW-0238">DNA-binding</keyword>
<dbReference type="CDD" id="cd01392">
    <property type="entry name" value="HTH_LacI"/>
    <property type="match status" value="1"/>
</dbReference>
<dbReference type="InterPro" id="IPR046335">
    <property type="entry name" value="LacI/GalR-like_sensor"/>
</dbReference>
<evidence type="ECO:0000256" key="4">
    <source>
        <dbReference type="SAM" id="MobiDB-lite"/>
    </source>
</evidence>
<evidence type="ECO:0000256" key="2">
    <source>
        <dbReference type="ARBA" id="ARBA00023125"/>
    </source>
</evidence>
<evidence type="ECO:0000256" key="3">
    <source>
        <dbReference type="ARBA" id="ARBA00023163"/>
    </source>
</evidence>
<sequence length="370" mass="39429">MSDVAARAGVSHQTVSRVLNGHPHVSPTTRTRVLAAIAELGYRRNLSARVLATGRSNVVGVVAQNTTLYGPSSMVQAIGEAALGADLSLTVGHIAGYDATAASRRIVERLVQQGAAGLVFIAPVDAAAEAMRLVPPGIPIVTVDGLPEWQVTNVSVDQHAGGLLATRHLLAHGHRTVWHVAGPEQWHGSRAREAGWRAALAEAGVQAPPMLRAGWSAASGYQCGRMLARIPDCTAIFAANDHVALGLMRALAEHGRRVPDDVSLVGFDDVPEAAYFHPALTTIRQEFADVGRQALRLLLDQLVAGTRTAASALVEPILVDRDTVAAPRRHQDAPQRQEAPQPREAPQPQEAPQRQKVPQPQEALPRDRSS</sequence>
<dbReference type="SUPFAM" id="SSF53822">
    <property type="entry name" value="Periplasmic binding protein-like I"/>
    <property type="match status" value="1"/>
</dbReference>
<protein>
    <submittedName>
        <fullName evidence="6">LacI family transcriptional regulator</fullName>
    </submittedName>
</protein>
<dbReference type="InterPro" id="IPR028082">
    <property type="entry name" value="Peripla_BP_I"/>
</dbReference>
<comment type="caution">
    <text evidence="6">The sequence shown here is derived from an EMBL/GenBank/DDBJ whole genome shotgun (WGS) entry which is preliminary data.</text>
</comment>
<dbReference type="Proteomes" id="UP000609879">
    <property type="component" value="Unassembled WGS sequence"/>
</dbReference>